<dbReference type="GO" id="GO:0004518">
    <property type="term" value="F:nuclease activity"/>
    <property type="evidence" value="ECO:0007669"/>
    <property type="project" value="UniProtKB-KW"/>
</dbReference>
<reference evidence="10" key="1">
    <citation type="journal article" date="2022" name="bioRxiv">
        <title>Sequencing and chromosome-scale assembly of the giantPleurodeles waltlgenome.</title>
        <authorList>
            <person name="Brown T."/>
            <person name="Elewa A."/>
            <person name="Iarovenko S."/>
            <person name="Subramanian E."/>
            <person name="Araus A.J."/>
            <person name="Petzold A."/>
            <person name="Susuki M."/>
            <person name="Suzuki K.-i.T."/>
            <person name="Hayashi T."/>
            <person name="Toyoda A."/>
            <person name="Oliveira C."/>
            <person name="Osipova E."/>
            <person name="Leigh N.D."/>
            <person name="Simon A."/>
            <person name="Yun M.H."/>
        </authorList>
    </citation>
    <scope>NUCLEOTIDE SEQUENCE</scope>
    <source>
        <strain evidence="10">20211129_DDA</strain>
        <tissue evidence="10">Liver</tissue>
    </source>
</reference>
<keyword evidence="4" id="KW-0540">Nuclease</keyword>
<evidence type="ECO:0000256" key="5">
    <source>
        <dbReference type="ARBA" id="ARBA00022723"/>
    </source>
</evidence>
<dbReference type="Pfam" id="PF13359">
    <property type="entry name" value="DDE_Tnp_4"/>
    <property type="match status" value="1"/>
</dbReference>
<dbReference type="PANTHER" id="PTHR22930:SF267">
    <property type="entry name" value="NUCLEASE HARBI1-RELATED"/>
    <property type="match status" value="1"/>
</dbReference>
<dbReference type="AlphaFoldDB" id="A0AAV7NNQ3"/>
<name>A0AAV7NNQ3_PLEWA</name>
<evidence type="ECO:0000256" key="1">
    <source>
        <dbReference type="ARBA" id="ARBA00001968"/>
    </source>
</evidence>
<keyword evidence="6" id="KW-0378">Hydrolase</keyword>
<evidence type="ECO:0000256" key="4">
    <source>
        <dbReference type="ARBA" id="ARBA00022722"/>
    </source>
</evidence>
<dbReference type="GO" id="GO:0016787">
    <property type="term" value="F:hydrolase activity"/>
    <property type="evidence" value="ECO:0007669"/>
    <property type="project" value="UniProtKB-KW"/>
</dbReference>
<comment type="subcellular location">
    <subcellularLocation>
        <location evidence="2">Nucleus</location>
    </subcellularLocation>
</comment>
<protein>
    <recommendedName>
        <fullName evidence="9">DDE Tnp4 domain-containing protein</fullName>
    </recommendedName>
</protein>
<evidence type="ECO:0000256" key="2">
    <source>
        <dbReference type="ARBA" id="ARBA00004123"/>
    </source>
</evidence>
<comment type="similarity">
    <text evidence="3">Belongs to the HARBI1 family.</text>
</comment>
<evidence type="ECO:0000259" key="9">
    <source>
        <dbReference type="Pfam" id="PF13359"/>
    </source>
</evidence>
<evidence type="ECO:0000256" key="3">
    <source>
        <dbReference type="ARBA" id="ARBA00006958"/>
    </source>
</evidence>
<dbReference type="PANTHER" id="PTHR22930">
    <property type="match status" value="1"/>
</dbReference>
<comment type="caution">
    <text evidence="10">The sequence shown here is derived from an EMBL/GenBank/DDBJ whole genome shotgun (WGS) entry which is preliminary data.</text>
</comment>
<dbReference type="GO" id="GO:0046872">
    <property type="term" value="F:metal ion binding"/>
    <property type="evidence" value="ECO:0007669"/>
    <property type="project" value="UniProtKB-KW"/>
</dbReference>
<dbReference type="InterPro" id="IPR027806">
    <property type="entry name" value="HARBI1_dom"/>
</dbReference>
<keyword evidence="5" id="KW-0479">Metal-binding</keyword>
<dbReference type="InterPro" id="IPR045249">
    <property type="entry name" value="HARBI1-like"/>
</dbReference>
<feature type="region of interest" description="Disordered" evidence="8">
    <location>
        <begin position="150"/>
        <end position="169"/>
    </location>
</feature>
<gene>
    <name evidence="10" type="ORF">NDU88_005880</name>
</gene>
<organism evidence="10 11">
    <name type="scientific">Pleurodeles waltl</name>
    <name type="common">Iberian ribbed newt</name>
    <dbReference type="NCBI Taxonomy" id="8319"/>
    <lineage>
        <taxon>Eukaryota</taxon>
        <taxon>Metazoa</taxon>
        <taxon>Chordata</taxon>
        <taxon>Craniata</taxon>
        <taxon>Vertebrata</taxon>
        <taxon>Euteleostomi</taxon>
        <taxon>Amphibia</taxon>
        <taxon>Batrachia</taxon>
        <taxon>Caudata</taxon>
        <taxon>Salamandroidea</taxon>
        <taxon>Salamandridae</taxon>
        <taxon>Pleurodelinae</taxon>
        <taxon>Pleurodeles</taxon>
    </lineage>
</organism>
<evidence type="ECO:0000256" key="8">
    <source>
        <dbReference type="SAM" id="MobiDB-lite"/>
    </source>
</evidence>
<keyword evidence="7" id="KW-0539">Nucleus</keyword>
<evidence type="ECO:0000313" key="10">
    <source>
        <dbReference type="EMBL" id="KAJ1117683.1"/>
    </source>
</evidence>
<dbReference type="GO" id="GO:0005634">
    <property type="term" value="C:nucleus"/>
    <property type="evidence" value="ECO:0007669"/>
    <property type="project" value="UniProtKB-SubCell"/>
</dbReference>
<comment type="cofactor">
    <cofactor evidence="1">
        <name>a divalent metal cation</name>
        <dbReference type="ChEBI" id="CHEBI:60240"/>
    </cofactor>
</comment>
<feature type="domain" description="DDE Tnp4" evidence="9">
    <location>
        <begin position="3"/>
        <end position="142"/>
    </location>
</feature>
<evidence type="ECO:0000256" key="7">
    <source>
        <dbReference type="ARBA" id="ARBA00023242"/>
    </source>
</evidence>
<sequence>MVAKFPASTHDSYIFRHSGIHQRLERGEFGDGYLLGIAEYTLQTYTHVNVEPIYAQLTLFILCQTGDSAYALRPWIHTPYLTPSNETERRYNSAHRRIRNIIEKTFGLLKARFRCLHRSGGALQYAPIAAFKIVGACAILHNIATRRGLHLTPPDPDLEDDEQELPHRHHADRSIAIQGRQRCDHIANQYFGRYVVTVTTHTNVTHKDPRCEVEQEEL</sequence>
<evidence type="ECO:0000256" key="6">
    <source>
        <dbReference type="ARBA" id="ARBA00022801"/>
    </source>
</evidence>
<proteinExistence type="inferred from homology"/>
<dbReference type="Proteomes" id="UP001066276">
    <property type="component" value="Chromosome 8"/>
</dbReference>
<accession>A0AAV7NNQ3</accession>
<evidence type="ECO:0000313" key="11">
    <source>
        <dbReference type="Proteomes" id="UP001066276"/>
    </source>
</evidence>
<dbReference type="EMBL" id="JANPWB010000012">
    <property type="protein sequence ID" value="KAJ1117683.1"/>
    <property type="molecule type" value="Genomic_DNA"/>
</dbReference>
<keyword evidence="11" id="KW-1185">Reference proteome</keyword>